<dbReference type="EMBL" id="JACIDH010000011">
    <property type="protein sequence ID" value="MBB3880065.1"/>
    <property type="molecule type" value="Genomic_DNA"/>
</dbReference>
<evidence type="ECO:0000256" key="4">
    <source>
        <dbReference type="ARBA" id="ARBA00022496"/>
    </source>
</evidence>
<evidence type="ECO:0000259" key="15">
    <source>
        <dbReference type="Pfam" id="PF00593"/>
    </source>
</evidence>
<gene>
    <name evidence="17" type="ORF">GGR48_002503</name>
</gene>
<keyword evidence="17" id="KW-0675">Receptor</keyword>
<dbReference type="InterPro" id="IPR000531">
    <property type="entry name" value="Beta-barrel_TonB"/>
</dbReference>
<reference evidence="17 18" key="1">
    <citation type="submission" date="2020-08" db="EMBL/GenBank/DDBJ databases">
        <title>Genomic Encyclopedia of Type Strains, Phase IV (KMG-IV): sequencing the most valuable type-strain genomes for metagenomic binning, comparative biology and taxonomic classification.</title>
        <authorList>
            <person name="Goeker M."/>
        </authorList>
    </citation>
    <scope>NUCLEOTIDE SEQUENCE [LARGE SCALE GENOMIC DNA]</scope>
    <source>
        <strain evidence="17 18">DSM 19512</strain>
    </source>
</reference>
<evidence type="ECO:0000256" key="8">
    <source>
        <dbReference type="ARBA" id="ARBA00023065"/>
    </source>
</evidence>
<evidence type="ECO:0000256" key="14">
    <source>
        <dbReference type="SAM" id="SignalP"/>
    </source>
</evidence>
<evidence type="ECO:0000256" key="13">
    <source>
        <dbReference type="RuleBase" id="RU003357"/>
    </source>
</evidence>
<feature type="domain" description="TonB-dependent receptor plug" evidence="16">
    <location>
        <begin position="58"/>
        <end position="163"/>
    </location>
</feature>
<keyword evidence="8" id="KW-0406">Ion transport</keyword>
<evidence type="ECO:0000259" key="16">
    <source>
        <dbReference type="Pfam" id="PF07715"/>
    </source>
</evidence>
<feature type="chain" id="PRO_5031445267" evidence="14">
    <location>
        <begin position="27"/>
        <end position="848"/>
    </location>
</feature>
<comment type="similarity">
    <text evidence="12 13">Belongs to the TonB-dependent receptor family.</text>
</comment>
<dbReference type="Proteomes" id="UP000538670">
    <property type="component" value="Unassembled WGS sequence"/>
</dbReference>
<dbReference type="PANTHER" id="PTHR32552:SF68">
    <property type="entry name" value="FERRICHROME OUTER MEMBRANE TRANSPORTER_PHAGE RECEPTOR"/>
    <property type="match status" value="1"/>
</dbReference>
<dbReference type="AlphaFoldDB" id="A0A7W6F450"/>
<dbReference type="Pfam" id="PF07715">
    <property type="entry name" value="Plug"/>
    <property type="match status" value="1"/>
</dbReference>
<dbReference type="InterPro" id="IPR012910">
    <property type="entry name" value="Plug_dom"/>
</dbReference>
<name>A0A7W6F450_9SPHN</name>
<keyword evidence="10 12" id="KW-0472">Membrane</keyword>
<evidence type="ECO:0000256" key="5">
    <source>
        <dbReference type="ARBA" id="ARBA00022692"/>
    </source>
</evidence>
<accession>A0A7W6F450</accession>
<keyword evidence="9 13" id="KW-0798">TonB box</keyword>
<dbReference type="InterPro" id="IPR039426">
    <property type="entry name" value="TonB-dep_rcpt-like"/>
</dbReference>
<dbReference type="InterPro" id="IPR037066">
    <property type="entry name" value="Plug_dom_sf"/>
</dbReference>
<evidence type="ECO:0000256" key="2">
    <source>
        <dbReference type="ARBA" id="ARBA00022448"/>
    </source>
</evidence>
<evidence type="ECO:0000313" key="18">
    <source>
        <dbReference type="Proteomes" id="UP000538670"/>
    </source>
</evidence>
<evidence type="ECO:0000256" key="7">
    <source>
        <dbReference type="ARBA" id="ARBA00023004"/>
    </source>
</evidence>
<dbReference type="GO" id="GO:0009279">
    <property type="term" value="C:cell outer membrane"/>
    <property type="evidence" value="ECO:0007669"/>
    <property type="project" value="UniProtKB-SubCell"/>
</dbReference>
<evidence type="ECO:0000256" key="12">
    <source>
        <dbReference type="PROSITE-ProRule" id="PRU01360"/>
    </source>
</evidence>
<dbReference type="Gene3D" id="2.40.170.20">
    <property type="entry name" value="TonB-dependent receptor, beta-barrel domain"/>
    <property type="match status" value="1"/>
</dbReference>
<dbReference type="RefSeq" id="WP_338110513.1">
    <property type="nucleotide sequence ID" value="NZ_JACIDH010000011.1"/>
</dbReference>
<evidence type="ECO:0000256" key="11">
    <source>
        <dbReference type="ARBA" id="ARBA00023237"/>
    </source>
</evidence>
<keyword evidence="7" id="KW-0408">Iron</keyword>
<keyword evidence="4" id="KW-0410">Iron transport</keyword>
<evidence type="ECO:0000256" key="3">
    <source>
        <dbReference type="ARBA" id="ARBA00022452"/>
    </source>
</evidence>
<keyword evidence="3 12" id="KW-1134">Transmembrane beta strand</keyword>
<keyword evidence="11 12" id="KW-0998">Cell outer membrane</keyword>
<evidence type="ECO:0000313" key="17">
    <source>
        <dbReference type="EMBL" id="MBB3880065.1"/>
    </source>
</evidence>
<feature type="signal peptide" evidence="14">
    <location>
        <begin position="1"/>
        <end position="26"/>
    </location>
</feature>
<keyword evidence="6 14" id="KW-0732">Signal</keyword>
<sequence length="848" mass="91230">MNLHIIRAAGAGGACLLLMAPHVVLAQTAGTIAAEDKADNEVIVTAAKQNSTGIEIPNAPKARAVVTRDYIEHTVPGQSIFNAINMVPGVNYVASDPYGGNGGTIRIRGFDQSRIAFTFDGLPLNDAGNYAIYSSQQIDPELVESVNVSFGSTDVDTPTASASGGTVNYRTIMPTERPSATTVYSHGRGNMNRIFGMINTGDLNDSGTRAWVSASNQRYALFPYSFARKSQYNARVYQPLGAGKDFISLAGFFYQHRNGGYGNPSVAQINQALGNPLPLASATTANPVRIDLTQPQYDRILKAGAFLNSPNCALASATPGAGTVQDDRTLCTNARTININPVDTGNLRFNSLFTLNDRLTFTIDGGYSYTLANGGGSTVFAESDANASKSGVSRNQYGRVGAGQASGRDLNGDGDLLDYVRVFYPSNTQTHRLIGIAGLRYDIDAGNLVRLTYTWDRARTRQTGEAGYLNPDGRPKSYFGISSDSDSAVLDAAGGVLNKRNRLTYSILHQLSGEYRGRPIDDSLSLTVGLRAAFYRRNMSNACYTIPNSGSEAYCTGQTAQQVAADSRTAGFGPPYSGRIREYRAFLPNVGLVWQMDPAASLYASWNRGFSAPTTDIYSYDDKVISLKDKEAVPERTDAFDLGLRYTTGIVQAQLGGWFIRYDNRIVTTTAPLEGGGTISASRNVGRVDSKGVDATLSVNPTPWLSLYGFGSYLKSTVKENVRNGATGAILIATEGKQLVDTPNWQYGTRAQITLPSLVMGISAKHVGDRFITDENDAISAGYTLVDLDAQIGLAAVGLPKTYFQLNVTNLFDRPYYSNVWSAPRVGNGGWLNFGNGRTVIGSVHFEF</sequence>
<evidence type="ECO:0000256" key="1">
    <source>
        <dbReference type="ARBA" id="ARBA00004571"/>
    </source>
</evidence>
<keyword evidence="5 12" id="KW-0812">Transmembrane</keyword>
<keyword evidence="18" id="KW-1185">Reference proteome</keyword>
<dbReference type="GO" id="GO:0015344">
    <property type="term" value="F:siderophore uptake transmembrane transporter activity"/>
    <property type="evidence" value="ECO:0007669"/>
    <property type="project" value="TreeGrafter"/>
</dbReference>
<proteinExistence type="inferred from homology"/>
<dbReference type="PROSITE" id="PS52016">
    <property type="entry name" value="TONB_DEPENDENT_REC_3"/>
    <property type="match status" value="1"/>
</dbReference>
<keyword evidence="2 12" id="KW-0813">Transport</keyword>
<feature type="domain" description="TonB-dependent receptor-like beta-barrel" evidence="15">
    <location>
        <begin position="336"/>
        <end position="811"/>
    </location>
</feature>
<organism evidence="17 18">
    <name type="scientific">Sphingomonas pseudosanguinis</name>
    <dbReference type="NCBI Taxonomy" id="413712"/>
    <lineage>
        <taxon>Bacteria</taxon>
        <taxon>Pseudomonadati</taxon>
        <taxon>Pseudomonadota</taxon>
        <taxon>Alphaproteobacteria</taxon>
        <taxon>Sphingomonadales</taxon>
        <taxon>Sphingomonadaceae</taxon>
        <taxon>Sphingomonas</taxon>
    </lineage>
</organism>
<comment type="caution">
    <text evidence="17">The sequence shown here is derived from an EMBL/GenBank/DDBJ whole genome shotgun (WGS) entry which is preliminary data.</text>
</comment>
<evidence type="ECO:0000256" key="6">
    <source>
        <dbReference type="ARBA" id="ARBA00022729"/>
    </source>
</evidence>
<dbReference type="InterPro" id="IPR036942">
    <property type="entry name" value="Beta-barrel_TonB_sf"/>
</dbReference>
<dbReference type="SUPFAM" id="SSF56935">
    <property type="entry name" value="Porins"/>
    <property type="match status" value="1"/>
</dbReference>
<dbReference type="Gene3D" id="2.170.130.10">
    <property type="entry name" value="TonB-dependent receptor, plug domain"/>
    <property type="match status" value="1"/>
</dbReference>
<evidence type="ECO:0000256" key="9">
    <source>
        <dbReference type="ARBA" id="ARBA00023077"/>
    </source>
</evidence>
<dbReference type="Pfam" id="PF00593">
    <property type="entry name" value="TonB_dep_Rec_b-barrel"/>
    <property type="match status" value="1"/>
</dbReference>
<comment type="subcellular location">
    <subcellularLocation>
        <location evidence="1 12">Cell outer membrane</location>
        <topology evidence="1 12">Multi-pass membrane protein</topology>
    </subcellularLocation>
</comment>
<dbReference type="PANTHER" id="PTHR32552">
    <property type="entry name" value="FERRICHROME IRON RECEPTOR-RELATED"/>
    <property type="match status" value="1"/>
</dbReference>
<evidence type="ECO:0000256" key="10">
    <source>
        <dbReference type="ARBA" id="ARBA00023136"/>
    </source>
</evidence>
<protein>
    <submittedName>
        <fullName evidence="17">Iron complex outermembrane receptor protein</fullName>
    </submittedName>
</protein>